<accession>A0A318U723</accession>
<dbReference type="EMBL" id="QKLP01000012">
    <property type="protein sequence ID" value="PYF42250.1"/>
    <property type="molecule type" value="Genomic_DNA"/>
</dbReference>
<reference evidence="1 2" key="1">
    <citation type="submission" date="2018-06" db="EMBL/GenBank/DDBJ databases">
        <title>Genomic Encyclopedia of Archaeal and Bacterial Type Strains, Phase II (KMG-II): from individual species to whole genera.</title>
        <authorList>
            <person name="Goeker M."/>
        </authorList>
    </citation>
    <scope>NUCLEOTIDE SEQUENCE [LARGE SCALE GENOMIC DNA]</scope>
    <source>
        <strain evidence="1 2">ATCC 29103</strain>
    </source>
</reference>
<evidence type="ECO:0000313" key="2">
    <source>
        <dbReference type="Proteomes" id="UP000247715"/>
    </source>
</evidence>
<dbReference type="AlphaFoldDB" id="A0A318U723"/>
<organism evidence="1 2">
    <name type="scientific">Metamycoplasma alkalescens</name>
    <dbReference type="NCBI Taxonomy" id="45363"/>
    <lineage>
        <taxon>Bacteria</taxon>
        <taxon>Bacillati</taxon>
        <taxon>Mycoplasmatota</taxon>
        <taxon>Mycoplasmoidales</taxon>
        <taxon>Metamycoplasmataceae</taxon>
        <taxon>Metamycoplasma</taxon>
    </lineage>
</organism>
<name>A0A318U723_9BACT</name>
<dbReference type="Proteomes" id="UP000247715">
    <property type="component" value="Unassembled WGS sequence"/>
</dbReference>
<evidence type="ECO:0000313" key="1">
    <source>
        <dbReference type="EMBL" id="PYF42250.1"/>
    </source>
</evidence>
<comment type="caution">
    <text evidence="1">The sequence shown here is derived from an EMBL/GenBank/DDBJ whole genome shotgun (WGS) entry which is preliminary data.</text>
</comment>
<dbReference type="RefSeq" id="WP_110858436.1">
    <property type="nucleotide sequence ID" value="NZ_LS991949.1"/>
</dbReference>
<gene>
    <name evidence="1" type="ORF">BCF88_11210</name>
</gene>
<sequence length="696" mass="82914">MIKLSDYVNSSGEVKLYRYKVVNLKFKEYLKFNTKTNDLIILEEDGFFSGFLNQSTFNLNEKVEDDRVLFSYLETFNFYTNEKIIEPIFKKNNDFYLFSFKEKNDIDFNQDKFYYLDSNSNVEYDFSDDFYNAENYLFQVSFSNVKALKNYDVNKIEYRWIDSINKKETKTVTITVPNTILISDIVFKGRIEQNAVVTENNVIADFSVKNNVTFYPHILHPINVQNSYVNWFDQTLFFLKEWKSYFFESDYLRWSVFYYNLIDEKFRDHDGKKEIINFANDILKKKLFRVTDTLTSNFANMSEKERKEFKEEVFNGTDPKQYCDFEINTLLNKIPNNELKDIVRLIILMLSKHISSSYCFKGGLTEEHELLLPFYLDKTTDSDEFIVRSNYFYFVPEEHNWVPKDHILNEHNSFLFHNKIIQMPIIPEKINEINISNSPLDFNTSTSHNFNYLFWNPSKSEFISEYFEILGVKPGSQITHDYNLEILMNSEQPFFKTRFSEQPKQKLKILKYNELTKDTSKIFGKNLRDWNSIWTYLEETYPKIKSILKNSNYEVNKGYTESEAHVFRENFETQFFSGPTHNSRGSTPPRGWSLKFSKEKAIFPISYTENSSPQKLIKIDYLFKEANEFKKILNSEKSSEIDITFEIENSDFILEEINLKSIFADQIKVKIDDYLDKNFKLNYENNKLVSETKLII</sequence>
<proteinExistence type="predicted"/>
<protein>
    <submittedName>
        <fullName evidence="1">Uncharacterized protein</fullName>
    </submittedName>
</protein>